<accession>V5KWJ8</accession>
<dbReference type="InterPro" id="IPR022669">
    <property type="entry name" value="Ribosomal_uL2_C"/>
</dbReference>
<dbReference type="SUPFAM" id="SSF50104">
    <property type="entry name" value="Translation proteins SH3-like domain"/>
    <property type="match status" value="1"/>
</dbReference>
<evidence type="ECO:0000259" key="5">
    <source>
        <dbReference type="SMART" id="SM01382"/>
    </source>
</evidence>
<dbReference type="GO" id="GO:0003735">
    <property type="term" value="F:structural constituent of ribosome"/>
    <property type="evidence" value="ECO:0007669"/>
    <property type="project" value="InterPro"/>
</dbReference>
<dbReference type="InterPro" id="IPR022671">
    <property type="entry name" value="Ribosomal_uL2_CS"/>
</dbReference>
<evidence type="ECO:0000256" key="4">
    <source>
        <dbReference type="SAM" id="MobiDB-lite"/>
    </source>
</evidence>
<dbReference type="GO" id="GO:0003723">
    <property type="term" value="F:RNA binding"/>
    <property type="evidence" value="ECO:0007669"/>
    <property type="project" value="TreeGrafter"/>
</dbReference>
<keyword evidence="6" id="KW-0496">Mitochondrion</keyword>
<dbReference type="EMBL" id="KF651061">
    <property type="protein sequence ID" value="AHA41663.1"/>
    <property type="molecule type" value="Genomic_DNA"/>
</dbReference>
<gene>
    <name evidence="6" type="primary">rpl2</name>
</gene>
<reference evidence="6" key="1">
    <citation type="journal article" date="2013" name="Curr. Biol.">
        <title>Colponemids represent multiple ancient alveolate lineages.</title>
        <authorList>
            <person name="Janouskovec J."/>
            <person name="Tikhonenkov D.V."/>
            <person name="Mikhailov K.V."/>
            <person name="Simdyanov T.G."/>
            <person name="Aleoshin V.V."/>
            <person name="Mylnikov A.P."/>
            <person name="Keeling P.J."/>
        </authorList>
    </citation>
    <scope>NUCLEOTIDE SEQUENCE</scope>
    <source>
        <strain evidence="6">Colp-5</strain>
    </source>
</reference>
<dbReference type="SMART" id="SM01382">
    <property type="entry name" value="Ribosomal_L2_C"/>
    <property type="match status" value="1"/>
</dbReference>
<feature type="region of interest" description="Disordered" evidence="4">
    <location>
        <begin position="244"/>
        <end position="269"/>
    </location>
</feature>
<protein>
    <submittedName>
        <fullName evidence="6">Ribosomal protein L2</fullName>
    </submittedName>
</protein>
<evidence type="ECO:0000256" key="1">
    <source>
        <dbReference type="ARBA" id="ARBA00005636"/>
    </source>
</evidence>
<sequence length="269" mass="31217">MKLNNIYYVKNYKPYSPGIRFKTRAVFKFLNNVNKFRYLKDIPYFSNGRKEGNRLIYSKGKSPLYRKKIFLYKTSNDVRGSAIVHKVLLYGKNKYISLCSFSNGLFFYHPFVKGMSFNNIFIYNKSIFYDPFKKSINKLSPGSFLSFFDIPDHRYVSNVKYNNSNFLNSSGTYGFIKNKVIDNNLLKYFFDIQYSKKINSYSLFNGFCIIGKNANSKQKYVVHGKASYFLFKGFKPVVRGVAKNPVDHPHGGRTNGGRPSVSPWGRKAK</sequence>
<dbReference type="GO" id="GO:1990904">
    <property type="term" value="C:ribonucleoprotein complex"/>
    <property type="evidence" value="ECO:0007669"/>
    <property type="project" value="UniProtKB-KW"/>
</dbReference>
<dbReference type="InterPro" id="IPR002171">
    <property type="entry name" value="Ribosomal_uL2"/>
</dbReference>
<keyword evidence="3" id="KW-0687">Ribonucleoprotein</keyword>
<dbReference type="PANTHER" id="PTHR13691:SF5">
    <property type="entry name" value="LARGE RIBOSOMAL SUBUNIT PROTEIN UL2M"/>
    <property type="match status" value="1"/>
</dbReference>
<dbReference type="InterPro" id="IPR014726">
    <property type="entry name" value="Ribosomal_uL2_dom3"/>
</dbReference>
<evidence type="ECO:0000313" key="6">
    <source>
        <dbReference type="EMBL" id="AHA41663.1"/>
    </source>
</evidence>
<dbReference type="GO" id="GO:0002181">
    <property type="term" value="P:cytoplasmic translation"/>
    <property type="evidence" value="ECO:0007669"/>
    <property type="project" value="TreeGrafter"/>
</dbReference>
<geneLocation type="mitochondrion" evidence="6"/>
<keyword evidence="2 6" id="KW-0689">Ribosomal protein</keyword>
<dbReference type="AlphaFoldDB" id="V5KWJ8"/>
<reference evidence="6" key="2">
    <citation type="journal article" date="2014" name="PLoS ONE">
        <title>Description of Colponema vietnamica sp.n. and Acavomonas peruviana n. gen. n. sp., two new alveolate phyla (Colponemidia nom. nov. and Acavomonidia nom. nov.) and their contributions to reconstructing the ancestral state of alveolates and eukaryotes.</title>
        <authorList>
            <person name="Tikhonenkov D.V."/>
            <person name="Janouskovec J."/>
            <person name="Mylnikov A.P."/>
            <person name="Mikhailov K.V."/>
            <person name="Simdyanov T.G."/>
            <person name="Aleoshin V.V."/>
            <person name="Keeling P.J."/>
        </authorList>
    </citation>
    <scope>NUCLEOTIDE SEQUENCE</scope>
    <source>
        <strain evidence="6">Colp-5</strain>
    </source>
</reference>
<dbReference type="Pfam" id="PF03947">
    <property type="entry name" value="Ribosomal_L2_C"/>
    <property type="match status" value="1"/>
</dbReference>
<proteinExistence type="inferred from homology"/>
<name>V5KWJ8_9ALVE</name>
<dbReference type="PANTHER" id="PTHR13691">
    <property type="entry name" value="RIBOSOMAL PROTEIN L2"/>
    <property type="match status" value="1"/>
</dbReference>
<evidence type="ECO:0000256" key="2">
    <source>
        <dbReference type="ARBA" id="ARBA00022980"/>
    </source>
</evidence>
<dbReference type="Gene3D" id="4.10.950.10">
    <property type="entry name" value="Ribosomal protein L2, domain 3"/>
    <property type="match status" value="1"/>
</dbReference>
<organism evidence="6">
    <name type="scientific">Acavomonas peruviana</name>
    <dbReference type="NCBI Taxonomy" id="1542312"/>
    <lineage>
        <taxon>Eukaryota</taxon>
        <taxon>Sar</taxon>
        <taxon>Alveolata</taxon>
        <taxon>Colponemida</taxon>
        <taxon>Acavomonidia</taxon>
        <taxon>Acavomonas</taxon>
    </lineage>
</organism>
<dbReference type="GO" id="GO:0005840">
    <property type="term" value="C:ribosome"/>
    <property type="evidence" value="ECO:0007669"/>
    <property type="project" value="UniProtKB-KW"/>
</dbReference>
<dbReference type="PROSITE" id="PS00467">
    <property type="entry name" value="RIBOSOMAL_L2"/>
    <property type="match status" value="1"/>
</dbReference>
<dbReference type="InterPro" id="IPR008991">
    <property type="entry name" value="Translation_prot_SH3-like_sf"/>
</dbReference>
<evidence type="ECO:0000256" key="3">
    <source>
        <dbReference type="ARBA" id="ARBA00023274"/>
    </source>
</evidence>
<feature type="domain" description="Large ribosomal subunit protein uL2 C-terminal" evidence="5">
    <location>
        <begin position="139"/>
        <end position="267"/>
    </location>
</feature>
<comment type="similarity">
    <text evidence="1">Belongs to the universal ribosomal protein uL2 family.</text>
</comment>